<evidence type="ECO:0000313" key="3">
    <source>
        <dbReference type="EMBL" id="KAA6300243.1"/>
    </source>
</evidence>
<dbReference type="Pfam" id="PF00754">
    <property type="entry name" value="F5_F8_type_C"/>
    <property type="match status" value="1"/>
</dbReference>
<organism evidence="3 4">
    <name type="scientific">Candidatus Ordinivivax streblomastigis</name>
    <dbReference type="NCBI Taxonomy" id="2540710"/>
    <lineage>
        <taxon>Bacteria</taxon>
        <taxon>Pseudomonadati</taxon>
        <taxon>Bacteroidota</taxon>
        <taxon>Bacteroidia</taxon>
        <taxon>Bacteroidales</taxon>
        <taxon>Candidatus Ordinivivax</taxon>
    </lineage>
</organism>
<reference evidence="3 4" key="1">
    <citation type="submission" date="2019-03" db="EMBL/GenBank/DDBJ databases">
        <title>Single cell metagenomics reveals metabolic interactions within the superorganism composed of flagellate Streblomastix strix and complex community of Bacteroidetes bacteria on its surface.</title>
        <authorList>
            <person name="Treitli S.C."/>
            <person name="Kolisko M."/>
            <person name="Husnik F."/>
            <person name="Keeling P."/>
            <person name="Hampl V."/>
        </authorList>
    </citation>
    <scope>NUCLEOTIDE SEQUENCE [LARGE SCALE GENOMIC DNA]</scope>
    <source>
        <strain evidence="3">St1</strain>
    </source>
</reference>
<dbReference type="SUPFAM" id="SSF49785">
    <property type="entry name" value="Galactose-binding domain-like"/>
    <property type="match status" value="1"/>
</dbReference>
<dbReference type="InterPro" id="IPR008979">
    <property type="entry name" value="Galactose-bd-like_sf"/>
</dbReference>
<sequence length="744" mass="83622">MSIQKIIFSVLTLFFTVQASAQVSTIVENIAIGKPITSNVENLSFCEPAKALNGTVNDVNDKWSSSGAGDGAQWITVDLQESFTISRYVVKHAGYGNEASFLNTCIFELLKSDDGQTFRSVDQVTQNQADITDKDLTPFTARYVRLQITKAQLTSSRKCNIYALELYETPTSQINNKSFYATEGFERFASTTELKNSYTVSLGDISLETVGKTKAMKLQFNGTTMVTAKLPGVVDLSAYTVWGIDFKFPTDASREQVQSSQTLYVSLTDANNKTATVNYPHDNSIWMMDGRPWLSWHINMKDFTNLDLKNVKDIRIGLNATCSGSFLIDNISFERQNFVLDFTKIIRTDKITESESIIREKVNDIKGAFWGTSIIKADRSYACFQAWWSHGGDFDTGGIDYLHAPDLLGSYTFVNTPMPRDFITSPLNWGNYAHNPDIVKYGDTYYLYYSSGRSSDRPGGNFREIGVAWTQDFTNISSWKFSNGPVITVAAHGVPLNDDSYNGTWCTGVENPRMMEKDGEYYLFYKTLHNFNRGPGEGTGGRDGNYGYYLGYSIAKSRSPKGPFTMIRNSGLRGRGKQWNLYPTIADVTAEGLPSKYSSPGMWDLEDMCIFKYIDGRYYAILKDFMGRWNRSAKINDLTLFVSDNLVDWRVADFPFVIAPTRTPHFKNQQQHQYTLMERPYVFWESGFKSGAITFAVQAHIGWTSVIYPIVNDDSTITDIATPEMNASPRIGSDAPESYKGLSL</sequence>
<dbReference type="InterPro" id="IPR023296">
    <property type="entry name" value="Glyco_hydro_beta-prop_sf"/>
</dbReference>
<comment type="caution">
    <text evidence="3">The sequence shown here is derived from an EMBL/GenBank/DDBJ whole genome shotgun (WGS) entry which is preliminary data.</text>
</comment>
<protein>
    <recommendedName>
        <fullName evidence="2">F5/8 type C domain-containing protein</fullName>
    </recommendedName>
</protein>
<dbReference type="EMBL" id="SNRX01000113">
    <property type="protein sequence ID" value="KAA6300243.1"/>
    <property type="molecule type" value="Genomic_DNA"/>
</dbReference>
<feature type="signal peptide" evidence="1">
    <location>
        <begin position="1"/>
        <end position="21"/>
    </location>
</feature>
<dbReference type="AlphaFoldDB" id="A0A5M8NUG5"/>
<keyword evidence="1" id="KW-0732">Signal</keyword>
<dbReference type="SUPFAM" id="SSF75005">
    <property type="entry name" value="Arabinanase/levansucrase/invertase"/>
    <property type="match status" value="1"/>
</dbReference>
<evidence type="ECO:0000259" key="2">
    <source>
        <dbReference type="PROSITE" id="PS50022"/>
    </source>
</evidence>
<gene>
    <name evidence="3" type="ORF">EZS26_003612</name>
</gene>
<name>A0A5M8NUG5_9BACT</name>
<dbReference type="InterPro" id="IPR000421">
    <property type="entry name" value="FA58C"/>
</dbReference>
<dbReference type="Gene3D" id="2.115.10.20">
    <property type="entry name" value="Glycosyl hydrolase domain, family 43"/>
    <property type="match status" value="1"/>
</dbReference>
<dbReference type="PROSITE" id="PS50022">
    <property type="entry name" value="FA58C_3"/>
    <property type="match status" value="1"/>
</dbReference>
<evidence type="ECO:0000256" key="1">
    <source>
        <dbReference type="SAM" id="SignalP"/>
    </source>
</evidence>
<dbReference type="Gene3D" id="2.60.120.260">
    <property type="entry name" value="Galactose-binding domain-like"/>
    <property type="match status" value="1"/>
</dbReference>
<dbReference type="Gene3D" id="2.60.120.430">
    <property type="entry name" value="Galactose-binding lectin"/>
    <property type="match status" value="1"/>
</dbReference>
<dbReference type="Proteomes" id="UP000324575">
    <property type="component" value="Unassembled WGS sequence"/>
</dbReference>
<accession>A0A5M8NUG5</accession>
<feature type="chain" id="PRO_5024317606" description="F5/8 type C domain-containing protein" evidence="1">
    <location>
        <begin position="22"/>
        <end position="744"/>
    </location>
</feature>
<evidence type="ECO:0000313" key="4">
    <source>
        <dbReference type="Proteomes" id="UP000324575"/>
    </source>
</evidence>
<feature type="domain" description="F5/8 type C" evidence="2">
    <location>
        <begin position="19"/>
        <end position="169"/>
    </location>
</feature>
<proteinExistence type="predicted"/>